<evidence type="ECO:0000313" key="5">
    <source>
        <dbReference type="EMBL" id="ABL78859.1"/>
    </source>
</evidence>
<proteinExistence type="predicted"/>
<protein>
    <submittedName>
        <fullName evidence="5">ABC transporter related</fullName>
    </submittedName>
</protein>
<reference evidence="6" key="1">
    <citation type="journal article" date="2008" name="J. Bacteriol.">
        <title>Genome sequence of Thermofilum pendens reveals an exceptional loss of biosynthetic pathways without genome reduction.</title>
        <authorList>
            <person name="Anderson I."/>
            <person name="Rodriguez J."/>
            <person name="Susanti D."/>
            <person name="Porat I."/>
            <person name="Reich C."/>
            <person name="Ulrich L.E."/>
            <person name="Elkins J.G."/>
            <person name="Mavromatis K."/>
            <person name="Lykidis A."/>
            <person name="Kim E."/>
            <person name="Thompson L.S."/>
            <person name="Nolan M."/>
            <person name="Land M."/>
            <person name="Copeland A."/>
            <person name="Lapidus A."/>
            <person name="Lucas S."/>
            <person name="Detter C."/>
            <person name="Zhulin I.B."/>
            <person name="Olsen G.J."/>
            <person name="Whitman W."/>
            <person name="Mukhopadhyay B."/>
            <person name="Bristow J."/>
            <person name="Kyrpides N."/>
        </authorList>
    </citation>
    <scope>NUCLEOTIDE SEQUENCE [LARGE SCALE GENOMIC DNA]</scope>
    <source>
        <strain evidence="6">DSM 2475 / Hrk 5</strain>
    </source>
</reference>
<dbReference type="EMBL" id="CP000505">
    <property type="protein sequence ID" value="ABL78859.1"/>
    <property type="molecule type" value="Genomic_DNA"/>
</dbReference>
<evidence type="ECO:0000256" key="2">
    <source>
        <dbReference type="ARBA" id="ARBA00022741"/>
    </source>
</evidence>
<dbReference type="InterPro" id="IPR003593">
    <property type="entry name" value="AAA+_ATPase"/>
</dbReference>
<accession>A1S079</accession>
<dbReference type="STRING" id="368408.Tpen_1462"/>
<evidence type="ECO:0000313" key="6">
    <source>
        <dbReference type="Proteomes" id="UP000000641"/>
    </source>
</evidence>
<dbReference type="Proteomes" id="UP000000641">
    <property type="component" value="Chromosome"/>
</dbReference>
<dbReference type="SUPFAM" id="SSF52540">
    <property type="entry name" value="P-loop containing nucleoside triphosphate hydrolases"/>
    <property type="match status" value="1"/>
</dbReference>
<dbReference type="EnsemblBacteria" id="ABL78859">
    <property type="protein sequence ID" value="ABL78859"/>
    <property type="gene ID" value="Tpen_1462"/>
</dbReference>
<dbReference type="GO" id="GO:0005524">
    <property type="term" value="F:ATP binding"/>
    <property type="evidence" value="ECO:0007669"/>
    <property type="project" value="UniProtKB-KW"/>
</dbReference>
<feature type="domain" description="ABC transporter" evidence="4">
    <location>
        <begin position="8"/>
        <end position="238"/>
    </location>
</feature>
<dbReference type="OrthoDB" id="87732at2157"/>
<keyword evidence="6" id="KW-1185">Reference proteome</keyword>
<dbReference type="SMART" id="SM00382">
    <property type="entry name" value="AAA"/>
    <property type="match status" value="1"/>
</dbReference>
<dbReference type="Pfam" id="PF00005">
    <property type="entry name" value="ABC_tran"/>
    <property type="match status" value="1"/>
</dbReference>
<evidence type="ECO:0000256" key="3">
    <source>
        <dbReference type="ARBA" id="ARBA00022840"/>
    </source>
</evidence>
<dbReference type="InterPro" id="IPR051782">
    <property type="entry name" value="ABC_Transporter_VariousFunc"/>
</dbReference>
<evidence type="ECO:0000256" key="1">
    <source>
        <dbReference type="ARBA" id="ARBA00022448"/>
    </source>
</evidence>
<dbReference type="AlphaFoldDB" id="A1S079"/>
<dbReference type="HOGENOM" id="CLU_000604_1_2_2"/>
<dbReference type="RefSeq" id="WP_011753124.1">
    <property type="nucleotide sequence ID" value="NC_008698.1"/>
</dbReference>
<gene>
    <name evidence="5" type="ordered locus">Tpen_1462</name>
</gene>
<dbReference type="eggNOG" id="arCOG00194">
    <property type="taxonomic scope" value="Archaea"/>
</dbReference>
<dbReference type="GO" id="GO:0016887">
    <property type="term" value="F:ATP hydrolysis activity"/>
    <property type="evidence" value="ECO:0007669"/>
    <property type="project" value="InterPro"/>
</dbReference>
<dbReference type="KEGG" id="tpe:Tpen_1462"/>
<keyword evidence="1" id="KW-0813">Transport</keyword>
<keyword evidence="3" id="KW-0067">ATP-binding</keyword>
<dbReference type="PANTHER" id="PTHR42939">
    <property type="entry name" value="ABC TRANSPORTER ATP-BINDING PROTEIN ALBC-RELATED"/>
    <property type="match status" value="1"/>
</dbReference>
<dbReference type="PROSITE" id="PS50893">
    <property type="entry name" value="ABC_TRANSPORTER_2"/>
    <property type="match status" value="1"/>
</dbReference>
<dbReference type="GeneID" id="4600588"/>
<dbReference type="InterPro" id="IPR003439">
    <property type="entry name" value="ABC_transporter-like_ATP-bd"/>
</dbReference>
<sequence length="252" mass="27668">MSQQVYAVEAVDLYKSYGDTWALNGLTMRIGPGEIYGLLGPNGAGKTTTLKILAGLLKPSRGYARIYGVEVSSRRVEALRLVGYVPENPVVFQNLTVEEFLRFVAALRGLDWREVSGDAEYYLEVFGLAGRKDSFMGELSRGMVQKVLVSAAFLVRPKVLLMDEPTAGMDPESQHVFKEEVRRLSSKGVTSLISSHQLDSVERLCTRVGIIYKGRLIAEGTVEELKSRVSEKPGSTLEEAFLKIVKSGESGG</sequence>
<dbReference type="PANTHER" id="PTHR42939:SF1">
    <property type="entry name" value="ABC TRANSPORTER ATP-BINDING PROTEIN ALBC-RELATED"/>
    <property type="match status" value="1"/>
</dbReference>
<evidence type="ECO:0000259" key="4">
    <source>
        <dbReference type="PROSITE" id="PS50893"/>
    </source>
</evidence>
<keyword evidence="2" id="KW-0547">Nucleotide-binding</keyword>
<dbReference type="CDD" id="cd03230">
    <property type="entry name" value="ABC_DR_subfamily_A"/>
    <property type="match status" value="1"/>
</dbReference>
<dbReference type="InterPro" id="IPR027417">
    <property type="entry name" value="P-loop_NTPase"/>
</dbReference>
<name>A1S079_THEPD</name>
<organism evidence="5 6">
    <name type="scientific">Thermofilum pendens (strain DSM 2475 / Hrk 5)</name>
    <dbReference type="NCBI Taxonomy" id="368408"/>
    <lineage>
        <taxon>Archaea</taxon>
        <taxon>Thermoproteota</taxon>
        <taxon>Thermoprotei</taxon>
        <taxon>Thermofilales</taxon>
        <taxon>Thermofilaceae</taxon>
        <taxon>Thermofilum</taxon>
    </lineage>
</organism>
<dbReference type="Gene3D" id="3.40.50.300">
    <property type="entry name" value="P-loop containing nucleotide triphosphate hydrolases"/>
    <property type="match status" value="1"/>
</dbReference>